<feature type="region of interest" description="Disordered" evidence="2">
    <location>
        <begin position="1"/>
        <end position="71"/>
    </location>
</feature>
<evidence type="ECO:0000313" key="4">
    <source>
        <dbReference type="Proteomes" id="UP000654918"/>
    </source>
</evidence>
<evidence type="ECO:0000256" key="2">
    <source>
        <dbReference type="SAM" id="MobiDB-lite"/>
    </source>
</evidence>
<dbReference type="EMBL" id="WIGO01000547">
    <property type="protein sequence ID" value="KAF6809158.1"/>
    <property type="molecule type" value="Genomic_DNA"/>
</dbReference>
<proteinExistence type="predicted"/>
<accession>A0A8H6JA72</accession>
<gene>
    <name evidence="3" type="ORF">CPLU01_15552</name>
</gene>
<keyword evidence="1" id="KW-0539">Nucleus</keyword>
<evidence type="ECO:0000313" key="3">
    <source>
        <dbReference type="EMBL" id="KAF6809158.1"/>
    </source>
</evidence>
<dbReference type="AlphaFoldDB" id="A0A8H6JA72"/>
<dbReference type="Proteomes" id="UP000654918">
    <property type="component" value="Unassembled WGS sequence"/>
</dbReference>
<dbReference type="InterPro" id="IPR021858">
    <property type="entry name" value="Fun_TF"/>
</dbReference>
<organism evidence="3 4">
    <name type="scientific">Colletotrichum plurivorum</name>
    <dbReference type="NCBI Taxonomy" id="2175906"/>
    <lineage>
        <taxon>Eukaryota</taxon>
        <taxon>Fungi</taxon>
        <taxon>Dikarya</taxon>
        <taxon>Ascomycota</taxon>
        <taxon>Pezizomycotina</taxon>
        <taxon>Sordariomycetes</taxon>
        <taxon>Hypocreomycetidae</taxon>
        <taxon>Glomerellales</taxon>
        <taxon>Glomerellaceae</taxon>
        <taxon>Colletotrichum</taxon>
        <taxon>Colletotrichum orchidearum species complex</taxon>
    </lineage>
</organism>
<keyword evidence="4" id="KW-1185">Reference proteome</keyword>
<dbReference type="Pfam" id="PF11951">
    <property type="entry name" value="Fungal_trans_2"/>
    <property type="match status" value="1"/>
</dbReference>
<sequence length="267" mass="29213">MPGKRSGIRATQLHSQIYPRPVTPGVTSAETRRRLHSDAARATHAKRRRQSMIEHQTTVESRDGWDGGQIPGRQSAEVQVAVVSSPIGPLGSSRRDPFASFARRFSPIEDFLLDYYVSNFVPCSSTCANSQTDRHLNNQFVQLAATSGSALNGLFLVASRHLSLCLPQWGPHFTQLALQCKVACARLLAEAISFSEMRSPISDSTITIATLVGDVISTQRHLQGAVQMVRHNGALDKKGFNESLYSLIQNDIAQSNLVRAAAPFPSF</sequence>
<name>A0A8H6JA72_9PEZI</name>
<evidence type="ECO:0000256" key="1">
    <source>
        <dbReference type="ARBA" id="ARBA00023242"/>
    </source>
</evidence>
<comment type="caution">
    <text evidence="3">The sequence shown here is derived from an EMBL/GenBank/DDBJ whole genome shotgun (WGS) entry which is preliminary data.</text>
</comment>
<protein>
    <submittedName>
        <fullName evidence="3">Uncharacterized protein</fullName>
    </submittedName>
</protein>
<feature type="compositionally biased region" description="Basic and acidic residues" evidence="2">
    <location>
        <begin position="30"/>
        <end position="41"/>
    </location>
</feature>
<reference evidence="3" key="1">
    <citation type="journal article" date="2020" name="Phytopathology">
        <title>Genome Sequence Resources of Colletotrichum truncatum, C. plurivorum, C. musicola, and C. sojae: Four Species Pathogenic to Soybean (Glycine max).</title>
        <authorList>
            <person name="Rogerio F."/>
            <person name="Boufleur T.R."/>
            <person name="Ciampi-Guillardi M."/>
            <person name="Sukno S.A."/>
            <person name="Thon M.R."/>
            <person name="Massola Junior N.S."/>
            <person name="Baroncelli R."/>
        </authorList>
    </citation>
    <scope>NUCLEOTIDE SEQUENCE</scope>
    <source>
        <strain evidence="3">LFN00145</strain>
    </source>
</reference>